<dbReference type="PANTHER" id="PTHR33785">
    <property type="entry name" value="OS06G0550800 PROTEIN"/>
    <property type="match status" value="1"/>
</dbReference>
<gene>
    <name evidence="1" type="ORF">DCAR_0625005</name>
</gene>
<keyword evidence="2" id="KW-1185">Reference proteome</keyword>
<dbReference type="Proteomes" id="UP000077755">
    <property type="component" value="Chromosome 6"/>
</dbReference>
<proteinExistence type="predicted"/>
<dbReference type="Pfam" id="PF07939">
    <property type="entry name" value="DUF1685"/>
    <property type="match status" value="1"/>
</dbReference>
<organism evidence="1 2">
    <name type="scientific">Daucus carota subsp. sativus</name>
    <name type="common">Carrot</name>
    <dbReference type="NCBI Taxonomy" id="79200"/>
    <lineage>
        <taxon>Eukaryota</taxon>
        <taxon>Viridiplantae</taxon>
        <taxon>Streptophyta</taxon>
        <taxon>Embryophyta</taxon>
        <taxon>Tracheophyta</taxon>
        <taxon>Spermatophyta</taxon>
        <taxon>Magnoliopsida</taxon>
        <taxon>eudicotyledons</taxon>
        <taxon>Gunneridae</taxon>
        <taxon>Pentapetalae</taxon>
        <taxon>asterids</taxon>
        <taxon>campanulids</taxon>
        <taxon>Apiales</taxon>
        <taxon>Apiaceae</taxon>
        <taxon>Apioideae</taxon>
        <taxon>Scandiceae</taxon>
        <taxon>Daucinae</taxon>
        <taxon>Daucus</taxon>
        <taxon>Daucus sect. Daucus</taxon>
    </lineage>
</organism>
<reference evidence="1" key="2">
    <citation type="submission" date="2022-03" db="EMBL/GenBank/DDBJ databases">
        <title>Draft title - Genomic analysis of global carrot germplasm unveils the trajectory of domestication and the origin of high carotenoid orange carrot.</title>
        <authorList>
            <person name="Iorizzo M."/>
            <person name="Ellison S."/>
            <person name="Senalik D."/>
            <person name="Macko-Podgorni A."/>
            <person name="Grzebelus D."/>
            <person name="Bostan H."/>
            <person name="Rolling W."/>
            <person name="Curaba J."/>
            <person name="Simon P."/>
        </authorList>
    </citation>
    <scope>NUCLEOTIDE SEQUENCE</scope>
    <source>
        <tissue evidence="1">Leaf</tissue>
    </source>
</reference>
<dbReference type="EMBL" id="CP093348">
    <property type="protein sequence ID" value="WOH05586.1"/>
    <property type="molecule type" value="Genomic_DNA"/>
</dbReference>
<reference evidence="1" key="1">
    <citation type="journal article" date="2016" name="Nat. Genet.">
        <title>A high-quality carrot genome assembly provides new insights into carotenoid accumulation and asterid genome evolution.</title>
        <authorList>
            <person name="Iorizzo M."/>
            <person name="Ellison S."/>
            <person name="Senalik D."/>
            <person name="Zeng P."/>
            <person name="Satapoomin P."/>
            <person name="Huang J."/>
            <person name="Bowman M."/>
            <person name="Iovene M."/>
            <person name="Sanseverino W."/>
            <person name="Cavagnaro P."/>
            <person name="Yildiz M."/>
            <person name="Macko-Podgorni A."/>
            <person name="Moranska E."/>
            <person name="Grzebelus E."/>
            <person name="Grzebelus D."/>
            <person name="Ashrafi H."/>
            <person name="Zheng Z."/>
            <person name="Cheng S."/>
            <person name="Spooner D."/>
            <person name="Van Deynze A."/>
            <person name="Simon P."/>
        </authorList>
    </citation>
    <scope>NUCLEOTIDE SEQUENCE</scope>
    <source>
        <tissue evidence="1">Leaf</tissue>
    </source>
</reference>
<protein>
    <submittedName>
        <fullName evidence="1">Uncharacterized protein</fullName>
    </submittedName>
</protein>
<name>A0AAF1B711_DAUCS</name>
<evidence type="ECO:0000313" key="1">
    <source>
        <dbReference type="EMBL" id="WOH05586.1"/>
    </source>
</evidence>
<accession>A0AAF1B711</accession>
<dbReference type="InterPro" id="IPR012881">
    <property type="entry name" value="DUF1685"/>
</dbReference>
<dbReference type="PANTHER" id="PTHR33785:SF12">
    <property type="entry name" value="DUF1685 FAMILY PROTEIN"/>
    <property type="match status" value="1"/>
</dbReference>
<dbReference type="AlphaFoldDB" id="A0AAF1B711"/>
<evidence type="ECO:0000313" key="2">
    <source>
        <dbReference type="Proteomes" id="UP000077755"/>
    </source>
</evidence>
<sequence length="210" mass="24181">MAAEQVVELYDDYWFGFGIFNSKQHITDTIPVDLQYRELGLSPSVQTRSQSLHCLCSDTSFSLSSQSPPESFIVVTKLETVLSGKEGLDVEIPIRRQKVEKKQRRHKKGSRSLTELEVEELKGFVDLGFVFSEEDKDSSLISIIPGLKRYRKEGEEDKVSRPYLSEAWDVLDQTKLTNQLLDWRLRIPNREIDMKELLRVWAQSVASTVK</sequence>